<evidence type="ECO:0000313" key="1">
    <source>
        <dbReference type="EMBL" id="TYC59761.1"/>
    </source>
</evidence>
<dbReference type="AlphaFoldDB" id="A0A6C2D195"/>
<keyword evidence="2" id="KW-1185">Reference proteome</keyword>
<evidence type="ECO:0008006" key="3">
    <source>
        <dbReference type="Google" id="ProtNLM"/>
    </source>
</evidence>
<dbReference type="Pfam" id="PF11225">
    <property type="entry name" value="DUF3024"/>
    <property type="match status" value="1"/>
</dbReference>
<comment type="caution">
    <text evidence="1">The sequence shown here is derived from an EMBL/GenBank/DDBJ whole genome shotgun (WGS) entry which is preliminary data.</text>
</comment>
<organism evidence="1 2">
    <name type="scientific">Zoogloea oleivorans</name>
    <dbReference type="NCBI Taxonomy" id="1552750"/>
    <lineage>
        <taxon>Bacteria</taxon>
        <taxon>Pseudomonadati</taxon>
        <taxon>Pseudomonadota</taxon>
        <taxon>Betaproteobacteria</taxon>
        <taxon>Rhodocyclales</taxon>
        <taxon>Zoogloeaceae</taxon>
        <taxon>Zoogloea</taxon>
    </lineage>
</organism>
<evidence type="ECO:0000313" key="2">
    <source>
        <dbReference type="Proteomes" id="UP000389128"/>
    </source>
</evidence>
<accession>A0A6C2D195</accession>
<dbReference type="EMBL" id="SDKK01000007">
    <property type="protein sequence ID" value="TYC59761.1"/>
    <property type="molecule type" value="Genomic_DNA"/>
</dbReference>
<dbReference type="Proteomes" id="UP000389128">
    <property type="component" value="Unassembled WGS sequence"/>
</dbReference>
<gene>
    <name evidence="1" type="ORF">ETQ85_09395</name>
</gene>
<dbReference type="OrthoDB" id="5566889at2"/>
<dbReference type="InterPro" id="IPR021388">
    <property type="entry name" value="DUF3024"/>
</dbReference>
<name>A0A6C2D195_9RHOO</name>
<sequence>MTMIRQATVSGPGELVRRRILRELERRSRYRYVRPEVSWHDGGWQVCSPCCSRNVDADGGVIDIARLENPEPDLWRLYARDHVLGRWLWQASAARIEELLALVVEDVHRVFWP</sequence>
<protein>
    <recommendedName>
        <fullName evidence="3">DUF3024 domain-containing protein</fullName>
    </recommendedName>
</protein>
<proteinExistence type="predicted"/>
<reference evidence="1 2" key="1">
    <citation type="submission" date="2019-01" db="EMBL/GenBank/DDBJ databases">
        <title>Zoogloea oleivorans genome sequencing and assembly.</title>
        <authorList>
            <person name="Tancsics A."/>
            <person name="Farkas M."/>
            <person name="Kriszt B."/>
            <person name="Maroti G."/>
            <person name="Horvath B."/>
        </authorList>
    </citation>
    <scope>NUCLEOTIDE SEQUENCE [LARGE SCALE GENOMIC DNA]</scope>
    <source>
        <strain evidence="1 2">Buc</strain>
    </source>
</reference>